<feature type="transmembrane region" description="Helical" evidence="1">
    <location>
        <begin position="20"/>
        <end position="42"/>
    </location>
</feature>
<protein>
    <submittedName>
        <fullName evidence="2">Chemotaxis protein</fullName>
    </submittedName>
</protein>
<keyword evidence="1" id="KW-0472">Membrane</keyword>
<gene>
    <name evidence="2" type="ORF">CAL22_07060</name>
</gene>
<reference evidence="3" key="1">
    <citation type="submission" date="2017-05" db="EMBL/GenBank/DDBJ databases">
        <title>Complete and WGS of Bordetella genogroups.</title>
        <authorList>
            <person name="Spilker T."/>
            <person name="Lipuma J."/>
        </authorList>
    </citation>
    <scope>NUCLEOTIDE SEQUENCE [LARGE SCALE GENOMIC DNA]</scope>
    <source>
        <strain evidence="3">AU6712</strain>
    </source>
</reference>
<organism evidence="2 3">
    <name type="scientific">Bordetella genomosp. 12</name>
    <dbReference type="NCBI Taxonomy" id="463035"/>
    <lineage>
        <taxon>Bacteria</taxon>
        <taxon>Pseudomonadati</taxon>
        <taxon>Pseudomonadota</taxon>
        <taxon>Betaproteobacteria</taxon>
        <taxon>Burkholderiales</taxon>
        <taxon>Alcaligenaceae</taxon>
        <taxon>Bordetella</taxon>
    </lineage>
</organism>
<accession>A0A261VM16</accession>
<keyword evidence="1" id="KW-0812">Transmembrane</keyword>
<comment type="caution">
    <text evidence="2">The sequence shown here is derived from an EMBL/GenBank/DDBJ whole genome shotgun (WGS) entry which is preliminary data.</text>
</comment>
<name>A0A261VM16_9BORD</name>
<feature type="transmembrane region" description="Helical" evidence="1">
    <location>
        <begin position="137"/>
        <end position="154"/>
    </location>
</feature>
<keyword evidence="1" id="KW-1133">Transmembrane helix</keyword>
<evidence type="ECO:0000313" key="3">
    <source>
        <dbReference type="Proteomes" id="UP000216429"/>
    </source>
</evidence>
<proteinExistence type="predicted"/>
<dbReference type="NCBIfam" id="NF033916">
    <property type="entry name" value="antiphage_ZorA_3"/>
    <property type="match status" value="1"/>
</dbReference>
<dbReference type="EMBL" id="NEVU01000002">
    <property type="protein sequence ID" value="OZI75164.1"/>
    <property type="molecule type" value="Genomic_DNA"/>
</dbReference>
<evidence type="ECO:0000256" key="1">
    <source>
        <dbReference type="SAM" id="Phobius"/>
    </source>
</evidence>
<feature type="transmembrane region" description="Helical" evidence="1">
    <location>
        <begin position="184"/>
        <end position="206"/>
    </location>
</feature>
<keyword evidence="3" id="KW-1185">Reference proteome</keyword>
<dbReference type="OrthoDB" id="7524818at2"/>
<evidence type="ECO:0000313" key="2">
    <source>
        <dbReference type="EMBL" id="OZI75164.1"/>
    </source>
</evidence>
<dbReference type="AlphaFoldDB" id="A0A261VM16"/>
<sequence>MYEVSKLLGSVHPSLEKLHGLPLVVFLFVAALTLVFLVGYVIQGTRVSWQIRSILKALRKARKAGMAPAPDEVGRAFHWKPLKHLWGEYSHTLHEFRKAGSGATSLTEVRATVPAESMFTKEVLVDGRLFEEFTRHLPGVLTGLGIIGTFAGLLDGLEKFKVDPEKIQNTVNGLGPLLEGVQHAFLASGAAIFCAMVVVLFSRFIVARLYRLVEHLTHAIDSLYATGAGEDYLERLVRSSEQNAASTAQLKDALVEDLHKMMTNLVERQIAAQEASSLALGTHIGDSISQAIAEPMKRVSDAMEVTARGNGEQVNSMLETLLTGFMAKLEDTFGGQMRGINEQMQKSMESMAAVQSSLQGLLTDIKHTNEQAASQMSGTLEDAMKKAADNQQLLTDQMRDFVQDFRRLVTEEQDKSKQAMDEAVMKVLSEVATAMDGMEKVRKTSALEESSRNDRLATQTNQLVGGLATQVESVLDAVSSQVMKTQQNIDALGEVSLRAIDGMNQGALAMGSAAQRFETAGNAVTGTFERSTKVTDTLATTAASLQAASTAVQRGFEQYDSTRRTVDTQVAALMGLIESVKKEAGVSQELVNSIKASAEAMRQSEAEARSHLDHVNDALVKAFSDFGNSLVSQVKSTIAETDRHLAQGTGHLNGVVQELANAVQRMKRA</sequence>
<dbReference type="Proteomes" id="UP000216429">
    <property type="component" value="Unassembled WGS sequence"/>
</dbReference>